<protein>
    <submittedName>
        <fullName evidence="1">Tetratricopeptide repeat protein</fullName>
    </submittedName>
</protein>
<dbReference type="AlphaFoldDB" id="A0A563EW88"/>
<sequence length="634" mass="69332">MSELHGDVFGHVIQAGKIGSVQVGAKSHQALHGLPRASPTFTGRTAELASLAGAPLSVVSGLPGVGKTELVLHFARQHSFPGGVLHVELHGYDPDRRWTSERALESFLWVLGVRETPPGEAEKAALYRSLLAEREPMLVVLDDASSVEQVTPLLPAGHQVIVTSRHKLTGLTGARHVELDVLDVDSSVALVGSTELASLCGHLPLALQIMAALRETEPERPDADWADELREAQFDLLDGLQATFALSYNALSVEQQRLFRLLALHPGDGFTVECAAMLTYTPFPQTRKTLRALRTAHLLEPGYRFHDLVRLYAKDRLAEEPDTEREAALDRLMVYFTGRSAKADQEFREQNTPAALEWLDDNRATLISAAGLAHATGRHKDVLWLAHCLYFLLRIRSSTSAWLEISELAESSARELGAEDAELEALNEQGAALATAGQLREAHDLLLRTAQRALELGMHEAVLRAMSTVSRVLLLGGHTDDAIMVLHSALAEAEKLHDDQASYVLLGNLGAVLLHQKRFTEAIECLEESLRRDEDGSYHAISTRNQLGIACLGTGRLQQALLHLETGLATCREFGDIAAEARLRLNLGRVLFALGRHAAAEQAWTASLDGMRAVETPDNIAEAEELVEQFRVGR</sequence>
<dbReference type="PRINTS" id="PR00364">
    <property type="entry name" value="DISEASERSIST"/>
</dbReference>
<dbReference type="SMART" id="SM00028">
    <property type="entry name" value="TPR"/>
    <property type="match status" value="3"/>
</dbReference>
<dbReference type="PANTHER" id="PTHR47691">
    <property type="entry name" value="REGULATOR-RELATED"/>
    <property type="match status" value="1"/>
</dbReference>
<name>A0A563EW88_9PSEU</name>
<dbReference type="SUPFAM" id="SSF52540">
    <property type="entry name" value="P-loop containing nucleoside triphosphate hydrolases"/>
    <property type="match status" value="1"/>
</dbReference>
<organism evidence="1 2">
    <name type="scientific">Lentzea tibetensis</name>
    <dbReference type="NCBI Taxonomy" id="2591470"/>
    <lineage>
        <taxon>Bacteria</taxon>
        <taxon>Bacillati</taxon>
        <taxon>Actinomycetota</taxon>
        <taxon>Actinomycetes</taxon>
        <taxon>Pseudonocardiales</taxon>
        <taxon>Pseudonocardiaceae</taxon>
        <taxon>Lentzea</taxon>
    </lineage>
</organism>
<evidence type="ECO:0000313" key="1">
    <source>
        <dbReference type="EMBL" id="TWP51842.1"/>
    </source>
</evidence>
<accession>A0A563EW88</accession>
<dbReference type="RefSeq" id="WP_146351673.1">
    <property type="nucleotide sequence ID" value="NZ_VOBR01000007.1"/>
</dbReference>
<dbReference type="Gene3D" id="1.25.40.10">
    <property type="entry name" value="Tetratricopeptide repeat domain"/>
    <property type="match status" value="2"/>
</dbReference>
<proteinExistence type="predicted"/>
<reference evidence="1 2" key="1">
    <citation type="submission" date="2019-07" db="EMBL/GenBank/DDBJ databases">
        <title>Lentzea xizangensis sp. nov., isolated from Qinghai-Tibetan Plateau Soils.</title>
        <authorList>
            <person name="Huang J."/>
        </authorList>
    </citation>
    <scope>NUCLEOTIDE SEQUENCE [LARGE SCALE GENOMIC DNA]</scope>
    <source>
        <strain evidence="1 2">FXJ1.1311</strain>
    </source>
</reference>
<dbReference type="InterPro" id="IPR027417">
    <property type="entry name" value="P-loop_NTPase"/>
</dbReference>
<comment type="caution">
    <text evidence="1">The sequence shown here is derived from an EMBL/GenBank/DDBJ whole genome shotgun (WGS) entry which is preliminary data.</text>
</comment>
<dbReference type="InterPro" id="IPR019734">
    <property type="entry name" value="TPR_rpt"/>
</dbReference>
<dbReference type="EMBL" id="VOBR01000007">
    <property type="protein sequence ID" value="TWP51842.1"/>
    <property type="molecule type" value="Genomic_DNA"/>
</dbReference>
<gene>
    <name evidence="1" type="ORF">FKR81_13400</name>
</gene>
<dbReference type="Pfam" id="PF13424">
    <property type="entry name" value="TPR_12"/>
    <property type="match status" value="1"/>
</dbReference>
<evidence type="ECO:0000313" key="2">
    <source>
        <dbReference type="Proteomes" id="UP000316639"/>
    </source>
</evidence>
<dbReference type="Proteomes" id="UP000316639">
    <property type="component" value="Unassembled WGS sequence"/>
</dbReference>
<keyword evidence="2" id="KW-1185">Reference proteome</keyword>
<dbReference type="SUPFAM" id="SSF48452">
    <property type="entry name" value="TPR-like"/>
    <property type="match status" value="1"/>
</dbReference>
<dbReference type="OrthoDB" id="3349744at2"/>
<dbReference type="PANTHER" id="PTHR47691:SF3">
    <property type="entry name" value="HTH-TYPE TRANSCRIPTIONAL REGULATOR RV0890C-RELATED"/>
    <property type="match status" value="1"/>
</dbReference>
<dbReference type="Gene3D" id="3.40.50.300">
    <property type="entry name" value="P-loop containing nucleotide triphosphate hydrolases"/>
    <property type="match status" value="1"/>
</dbReference>
<dbReference type="InterPro" id="IPR011990">
    <property type="entry name" value="TPR-like_helical_dom_sf"/>
</dbReference>